<gene>
    <name evidence="2" type="ORF">C483_00465</name>
</gene>
<keyword evidence="1" id="KW-0175">Coiled coil</keyword>
<reference evidence="2 3" key="1">
    <citation type="journal article" date="2014" name="PLoS Genet.">
        <title>Phylogenetically driven sequencing of extremely halophilic archaea reveals strategies for static and dynamic osmo-response.</title>
        <authorList>
            <person name="Becker E.A."/>
            <person name="Seitzer P.M."/>
            <person name="Tritt A."/>
            <person name="Larsen D."/>
            <person name="Krusor M."/>
            <person name="Yao A.I."/>
            <person name="Wu D."/>
            <person name="Madern D."/>
            <person name="Eisen J.A."/>
            <person name="Darling A.E."/>
            <person name="Facciotti M.T."/>
        </authorList>
    </citation>
    <scope>NUCLEOTIDE SEQUENCE [LARGE SCALE GENOMIC DNA]</scope>
    <source>
        <strain evidence="2 3">JCM 10989</strain>
    </source>
</reference>
<evidence type="ECO:0000313" key="3">
    <source>
        <dbReference type="Proteomes" id="UP000011519"/>
    </source>
</evidence>
<dbReference type="STRING" id="1227493.C483_00465"/>
<dbReference type="Gene3D" id="1.10.443.10">
    <property type="entry name" value="Intergrase catalytic core"/>
    <property type="match status" value="1"/>
</dbReference>
<evidence type="ECO:0000256" key="1">
    <source>
        <dbReference type="SAM" id="Coils"/>
    </source>
</evidence>
<keyword evidence="3" id="KW-1185">Reference proteome</keyword>
<comment type="caution">
    <text evidence="2">The sequence shown here is derived from an EMBL/GenBank/DDBJ whole genome shotgun (WGS) entry which is preliminary data.</text>
</comment>
<dbReference type="InterPro" id="IPR013762">
    <property type="entry name" value="Integrase-like_cat_sf"/>
</dbReference>
<accession>M0AFH7</accession>
<dbReference type="GO" id="GO:0015074">
    <property type="term" value="P:DNA integration"/>
    <property type="evidence" value="ECO:0007669"/>
    <property type="project" value="InterPro"/>
</dbReference>
<sequence length="129" mass="14770">MIYGRETLTDRIDALGARDREWSGYLFPSAQSESGHVVGETIQARFQRIADRAGVRVRGELPTSKMGRRFWYTTYLVSQKELLASLDVIAAEQGSSDASVVLKNYLSEAERREHRREIMREQLAEAFEE</sequence>
<dbReference type="EMBL" id="AOIM01000003">
    <property type="protein sequence ID" value="ELY96088.1"/>
    <property type="molecule type" value="Genomic_DNA"/>
</dbReference>
<proteinExistence type="predicted"/>
<dbReference type="GO" id="GO:0006310">
    <property type="term" value="P:DNA recombination"/>
    <property type="evidence" value="ECO:0007669"/>
    <property type="project" value="InterPro"/>
</dbReference>
<protein>
    <submittedName>
        <fullName evidence="2">Integrase family protein</fullName>
    </submittedName>
</protein>
<dbReference type="Proteomes" id="UP000011519">
    <property type="component" value="Unassembled WGS sequence"/>
</dbReference>
<dbReference type="PATRIC" id="fig|1227493.4.peg.79"/>
<name>M0AFH7_9EURY</name>
<organism evidence="2 3">
    <name type="scientific">Natrialba hulunbeirensis JCM 10989</name>
    <dbReference type="NCBI Taxonomy" id="1227493"/>
    <lineage>
        <taxon>Archaea</taxon>
        <taxon>Methanobacteriati</taxon>
        <taxon>Methanobacteriota</taxon>
        <taxon>Stenosarchaea group</taxon>
        <taxon>Halobacteria</taxon>
        <taxon>Halobacteriales</taxon>
        <taxon>Natrialbaceae</taxon>
        <taxon>Natrialba</taxon>
    </lineage>
</organism>
<dbReference type="AlphaFoldDB" id="M0AFH7"/>
<dbReference type="GO" id="GO:0003677">
    <property type="term" value="F:DNA binding"/>
    <property type="evidence" value="ECO:0007669"/>
    <property type="project" value="InterPro"/>
</dbReference>
<evidence type="ECO:0000313" key="2">
    <source>
        <dbReference type="EMBL" id="ELY96088.1"/>
    </source>
</evidence>
<feature type="coiled-coil region" evidence="1">
    <location>
        <begin position="102"/>
        <end position="129"/>
    </location>
</feature>